<feature type="compositionally biased region" description="Acidic residues" evidence="8">
    <location>
        <begin position="184"/>
        <end position="197"/>
    </location>
</feature>
<keyword evidence="3 6" id="KW-0067">ATP-binding</keyword>
<evidence type="ECO:0000256" key="8">
    <source>
        <dbReference type="SAM" id="MobiDB-lite"/>
    </source>
</evidence>
<proteinExistence type="inferred from homology"/>
<dbReference type="GO" id="GO:0005874">
    <property type="term" value="C:microtubule"/>
    <property type="evidence" value="ECO:0007669"/>
    <property type="project" value="UniProtKB-KW"/>
</dbReference>
<dbReference type="SUPFAM" id="SSF52540">
    <property type="entry name" value="P-loop containing nucleoside triphosphate hydrolases"/>
    <property type="match status" value="1"/>
</dbReference>
<dbReference type="PROSITE" id="PS00411">
    <property type="entry name" value="KINESIN_MOTOR_1"/>
    <property type="match status" value="1"/>
</dbReference>
<organism evidence="10 11">
    <name type="scientific">Eimeria brunetti</name>
    <dbReference type="NCBI Taxonomy" id="51314"/>
    <lineage>
        <taxon>Eukaryota</taxon>
        <taxon>Sar</taxon>
        <taxon>Alveolata</taxon>
        <taxon>Apicomplexa</taxon>
        <taxon>Conoidasida</taxon>
        <taxon>Coccidia</taxon>
        <taxon>Eucoccidiorida</taxon>
        <taxon>Eimeriorina</taxon>
        <taxon>Eimeriidae</taxon>
        <taxon>Eimeria</taxon>
    </lineage>
</organism>
<evidence type="ECO:0000313" key="11">
    <source>
        <dbReference type="Proteomes" id="UP000030750"/>
    </source>
</evidence>
<dbReference type="PANTHER" id="PTHR47968">
    <property type="entry name" value="CENTROMERE PROTEIN E"/>
    <property type="match status" value="1"/>
</dbReference>
<feature type="region of interest" description="Disordered" evidence="8">
    <location>
        <begin position="70"/>
        <end position="91"/>
    </location>
</feature>
<dbReference type="InterPro" id="IPR019821">
    <property type="entry name" value="Kinesin_motor_CS"/>
</dbReference>
<evidence type="ECO:0000256" key="3">
    <source>
        <dbReference type="ARBA" id="ARBA00022840"/>
    </source>
</evidence>
<feature type="domain" description="Kinesin motor" evidence="9">
    <location>
        <begin position="34"/>
        <end position="424"/>
    </location>
</feature>
<dbReference type="PRINTS" id="PR00380">
    <property type="entry name" value="KINESINHEAVY"/>
</dbReference>
<dbReference type="InterPro" id="IPR027417">
    <property type="entry name" value="P-loop_NTPase"/>
</dbReference>
<dbReference type="VEuPathDB" id="ToxoDB:EBH_0008890"/>
<gene>
    <name evidence="10" type="ORF">EBH_0008890</name>
</gene>
<dbReference type="GO" id="GO:0008017">
    <property type="term" value="F:microtubule binding"/>
    <property type="evidence" value="ECO:0007669"/>
    <property type="project" value="InterPro"/>
</dbReference>
<dbReference type="InterPro" id="IPR027640">
    <property type="entry name" value="Kinesin-like_fam"/>
</dbReference>
<feature type="compositionally biased region" description="Basic residues" evidence="8">
    <location>
        <begin position="687"/>
        <end position="700"/>
    </location>
</feature>
<keyword evidence="11" id="KW-1185">Reference proteome</keyword>
<dbReference type="Gene3D" id="3.40.850.10">
    <property type="entry name" value="Kinesin motor domain"/>
    <property type="match status" value="1"/>
</dbReference>
<evidence type="ECO:0000259" key="9">
    <source>
        <dbReference type="PROSITE" id="PS50067"/>
    </source>
</evidence>
<dbReference type="GO" id="GO:0005524">
    <property type="term" value="F:ATP binding"/>
    <property type="evidence" value="ECO:0007669"/>
    <property type="project" value="UniProtKB-UniRule"/>
</dbReference>
<accession>U6LX59</accession>
<dbReference type="InterPro" id="IPR001752">
    <property type="entry name" value="Kinesin_motor_dom"/>
</dbReference>
<dbReference type="EMBL" id="HG713427">
    <property type="protein sequence ID" value="CDJ53858.1"/>
    <property type="molecule type" value="Genomic_DNA"/>
</dbReference>
<sequence length="1496" mass="163858">MALVKQGTAKGRKLKAAGGAPEGMNLEPESMEESIRVCTRMRPLFPKEVESGHIKAWKVEQKSMQLIVEPPTQAELEESRQGKTASSKKVVEKTQAQKDQVQRYYAFDRCFDDEAENDEVFGYVARDIVLDAFKGINGCVFAYGQTGSGKTHSIMGVAEDPGILPRSLAEFFDCMSDSSLLREEMEDAAAEKEEETGETQLAPSDSRTEGLEAGENREYLMRVSYVEIYLERVNDLLQEGPRGGAMENLDVKEDPKKGFVVVGLHEEAVASMEEVMNLLSKSHVVFSITLESTSTFEDGTNVSRRGELKIVDLAGNEKAGRASEGVENAKLVLEEGKAINKSLFLLSEVISKLSKQAQQGDDKGKKKGEKEVYIPWRDSKLTRLLQKALGGNSRAAVLVAVHPSSLYLDTSFSTLRFAMKCKEIKKKVCANFFSPEQSLIAQQKKLIAMLHAQLKELSEGGIVPGVASQKNAENDEQIRILKSDLENKVAKFQQFIIKATAAPNQPSPGGGLQRARTMRQPSTFRRMETLAAARYGLRDIDGLNQADSEDPSVRASMTHALSLLDRFGQDIKGDGYGSFQSMSSGETSGGGVLRFETLEHSIEGAMHELECIDDNPPSADEESLSCEDSSASDISDHEAPVEVHTEEGALPESQPEALTSEQKPKQPKGAVLSAKAKVTRVKIEKKTKAKGAKTSKKRKSPSPVKEQREASPEPPPVTPTPEEPVEQERDSGESKKIKALVLKQKAERENWAARLRKAKEMGLEVISKVLFRMQDEKEALAKSKKRTAELMSQIRHICALMHRLGLSVLSTASTPAKGQNSEYLSRDQDNESLKSFLDRVKEKRDAEPLKLSLGIGDPVGQAAKAQGFPDIDQISPLACAAISNALSRVMLAEVLENREDEEIQRTGSESAVPPPPMALAASVASSGTSAPNDEARFSPLHMYTTLSICWMVPTTPRVPQSEEEAVSALELIFTKAAPAESSKEAVDEETAQMVESKKEQTLESILQLLPPWEQHMLALLYEQQEMRRALGQLRDHFVQRLKEIQVSVKKGLVCSSRLQGSSVADAGNRLEKLELTEHCDRMLAALWSFKAELTDSKSPNRVDEDTNAKFAKLMGKLEELSIRLAERDIEYKLLSEDYMAVKQENATLQETTRRLKEENRSLLMIPKTMTNWEDLKGYEDVEKKALARDVQMLQGYASHLRMKLEEGRAVELDVRRLNQALYAELLAANTAIADLQDQIKFYTSVDKREAMLLEEQLAAANQAEAEKSERIRDLEEEIASLKDQLAAALPKPAPEEAELETTVETVDAPAETEQQPPTRRSVKKSALAANAKAKPKGTSRANSMGVSHASAVSPAKHKSSAKRTTAAAAGGDRGSVKRAPRAPSRASLAKPEKPTPAKGAEGSRLVRVIEPENHPSPISTPKAASASSLQPPASPVKRVSISLPADDPPPTPDANSTSAEAPMKAVGRAPAFTGDPRNKGLTNMLAALSGRRRKGV</sequence>
<dbReference type="OrthoDB" id="21525at2759"/>
<keyword evidence="5 6" id="KW-0505">Motor protein</keyword>
<evidence type="ECO:0000256" key="7">
    <source>
        <dbReference type="SAM" id="Coils"/>
    </source>
</evidence>
<dbReference type="GO" id="GO:0003777">
    <property type="term" value="F:microtubule motor activity"/>
    <property type="evidence" value="ECO:0007669"/>
    <property type="project" value="InterPro"/>
</dbReference>
<feature type="coiled-coil region" evidence="7">
    <location>
        <begin position="1131"/>
        <end position="1161"/>
    </location>
</feature>
<dbReference type="SMART" id="SM00129">
    <property type="entry name" value="KISc"/>
    <property type="match status" value="1"/>
</dbReference>
<keyword evidence="2 6" id="KW-0547">Nucleotide-binding</keyword>
<keyword evidence="1" id="KW-0493">Microtubule</keyword>
<feature type="region of interest" description="Disordered" evidence="8">
    <location>
        <begin position="611"/>
        <end position="736"/>
    </location>
</feature>
<feature type="compositionally biased region" description="Low complexity" evidence="8">
    <location>
        <begin position="1421"/>
        <end position="1431"/>
    </location>
</feature>
<feature type="compositionally biased region" description="Basic and acidic residues" evidence="8">
    <location>
        <begin position="634"/>
        <end position="647"/>
    </location>
</feature>
<comment type="similarity">
    <text evidence="6">Belongs to the TRAFAC class myosin-kinesin ATPase superfamily. Kinesin family.</text>
</comment>
<dbReference type="Proteomes" id="UP000030750">
    <property type="component" value="Unassembled WGS sequence"/>
</dbReference>
<reference evidence="10" key="2">
    <citation type="submission" date="2013-10" db="EMBL/GenBank/DDBJ databases">
        <authorList>
            <person name="Aslett M."/>
        </authorList>
    </citation>
    <scope>NUCLEOTIDE SEQUENCE [LARGE SCALE GENOMIC DNA]</scope>
    <source>
        <strain evidence="10">Houghton</strain>
    </source>
</reference>
<evidence type="ECO:0000313" key="10">
    <source>
        <dbReference type="EMBL" id="CDJ53858.1"/>
    </source>
</evidence>
<name>U6LX59_9EIME</name>
<feature type="binding site" evidence="6">
    <location>
        <begin position="144"/>
        <end position="151"/>
    </location>
    <ligand>
        <name>ATP</name>
        <dbReference type="ChEBI" id="CHEBI:30616"/>
    </ligand>
</feature>
<dbReference type="PANTHER" id="PTHR47968:SF36">
    <property type="entry name" value="KINESIN HEAVY CHAIN ISOFORM X1"/>
    <property type="match status" value="1"/>
</dbReference>
<evidence type="ECO:0000256" key="5">
    <source>
        <dbReference type="ARBA" id="ARBA00023175"/>
    </source>
</evidence>
<feature type="region of interest" description="Disordered" evidence="8">
    <location>
        <begin position="184"/>
        <end position="213"/>
    </location>
</feature>
<protein>
    <submittedName>
        <fullName evidence="10">Kinesin heavy chain, putative</fullName>
    </submittedName>
</protein>
<feature type="region of interest" description="Disordered" evidence="8">
    <location>
        <begin position="1"/>
        <end position="26"/>
    </location>
</feature>
<feature type="compositionally biased region" description="Pro residues" evidence="8">
    <location>
        <begin position="712"/>
        <end position="722"/>
    </location>
</feature>
<dbReference type="PROSITE" id="PS50067">
    <property type="entry name" value="KINESIN_MOTOR_2"/>
    <property type="match status" value="1"/>
</dbReference>
<evidence type="ECO:0000256" key="4">
    <source>
        <dbReference type="ARBA" id="ARBA00023054"/>
    </source>
</evidence>
<keyword evidence="4 7" id="KW-0175">Coiled coil</keyword>
<dbReference type="InterPro" id="IPR036961">
    <property type="entry name" value="Kinesin_motor_dom_sf"/>
</dbReference>
<feature type="region of interest" description="Disordered" evidence="8">
    <location>
        <begin position="899"/>
        <end position="932"/>
    </location>
</feature>
<evidence type="ECO:0000256" key="2">
    <source>
        <dbReference type="ARBA" id="ARBA00022741"/>
    </source>
</evidence>
<dbReference type="Pfam" id="PF00225">
    <property type="entry name" value="Kinesin"/>
    <property type="match status" value="1"/>
</dbReference>
<evidence type="ECO:0000256" key="1">
    <source>
        <dbReference type="ARBA" id="ARBA00022701"/>
    </source>
</evidence>
<feature type="compositionally biased region" description="Basic and acidic residues" evidence="8">
    <location>
        <begin position="726"/>
        <end position="736"/>
    </location>
</feature>
<reference evidence="10" key="1">
    <citation type="submission" date="2013-10" db="EMBL/GenBank/DDBJ databases">
        <title>Genomic analysis of the causative agents of coccidiosis in chickens.</title>
        <authorList>
            <person name="Reid A.J."/>
            <person name="Blake D."/>
            <person name="Billington K."/>
            <person name="Browne H."/>
            <person name="Dunn M."/>
            <person name="Hung S."/>
            <person name="Kawahara F."/>
            <person name="Miranda-Saavedra D."/>
            <person name="Mourier T."/>
            <person name="Nagra H."/>
            <person name="Otto T.D."/>
            <person name="Rawlings N."/>
            <person name="Sanchez A."/>
            <person name="Sanders M."/>
            <person name="Subramaniam C."/>
            <person name="Tay Y."/>
            <person name="Dear P."/>
            <person name="Doerig C."/>
            <person name="Gruber A."/>
            <person name="Parkinson J."/>
            <person name="Shirley M."/>
            <person name="Wan K.L."/>
            <person name="Berriman M."/>
            <person name="Tomley F."/>
            <person name="Pain A."/>
        </authorList>
    </citation>
    <scope>NUCLEOTIDE SEQUENCE [LARGE SCALE GENOMIC DNA]</scope>
    <source>
        <strain evidence="10">Houghton</strain>
    </source>
</reference>
<evidence type="ECO:0000256" key="6">
    <source>
        <dbReference type="PROSITE-ProRule" id="PRU00283"/>
    </source>
</evidence>
<dbReference type="GO" id="GO:0007018">
    <property type="term" value="P:microtubule-based movement"/>
    <property type="evidence" value="ECO:0007669"/>
    <property type="project" value="InterPro"/>
</dbReference>
<feature type="region of interest" description="Disordered" evidence="8">
    <location>
        <begin position="1286"/>
        <end position="1481"/>
    </location>
</feature>